<evidence type="ECO:0000256" key="5">
    <source>
        <dbReference type="ARBA" id="ARBA00022985"/>
    </source>
</evidence>
<reference evidence="10 11" key="1">
    <citation type="submission" date="2014-10" db="EMBL/GenBank/DDBJ databases">
        <title>Draft genome of anammox bacterium scalindua brodae, obtained using differential coverage binning of sequence data from two enrichment reactors.</title>
        <authorList>
            <person name="Speth D.R."/>
            <person name="Russ L."/>
            <person name="Kartal B."/>
            <person name="Op den Camp H.J."/>
            <person name="Dutilh B.E."/>
            <person name="Jetten M.S."/>
        </authorList>
    </citation>
    <scope>NUCLEOTIDE SEQUENCE [LARGE SCALE GENOMIC DNA]</scope>
    <source>
        <strain evidence="10">RU1</strain>
    </source>
</reference>
<keyword evidence="7 8" id="KW-0472">Membrane</keyword>
<evidence type="ECO:0000313" key="11">
    <source>
        <dbReference type="Proteomes" id="UP000030652"/>
    </source>
</evidence>
<comment type="caution">
    <text evidence="10">The sequence shown here is derived from an EMBL/GenBank/DDBJ whole genome shotgun (WGS) entry which is preliminary data.</text>
</comment>
<evidence type="ECO:0000259" key="9">
    <source>
        <dbReference type="Pfam" id="PF00535"/>
    </source>
</evidence>
<dbReference type="Gene3D" id="3.90.550.10">
    <property type="entry name" value="Spore Coat Polysaccharide Biosynthesis Protein SpsA, Chain A"/>
    <property type="match status" value="1"/>
</dbReference>
<keyword evidence="1" id="KW-1003">Cell membrane</keyword>
<dbReference type="InterPro" id="IPR050256">
    <property type="entry name" value="Glycosyltransferase_2"/>
</dbReference>
<evidence type="ECO:0000256" key="6">
    <source>
        <dbReference type="ARBA" id="ARBA00022989"/>
    </source>
</evidence>
<feature type="transmembrane region" description="Helical" evidence="8">
    <location>
        <begin position="232"/>
        <end position="258"/>
    </location>
</feature>
<dbReference type="SUPFAM" id="SSF53448">
    <property type="entry name" value="Nucleotide-diphospho-sugar transferases"/>
    <property type="match status" value="1"/>
</dbReference>
<organism evidence="10 11">
    <name type="scientific">Candidatus Scalindua brodae</name>
    <dbReference type="NCBI Taxonomy" id="237368"/>
    <lineage>
        <taxon>Bacteria</taxon>
        <taxon>Pseudomonadati</taxon>
        <taxon>Planctomycetota</taxon>
        <taxon>Candidatus Brocadiia</taxon>
        <taxon>Candidatus Brocadiales</taxon>
        <taxon>Candidatus Scalinduaceae</taxon>
        <taxon>Candidatus Scalindua</taxon>
    </lineage>
</organism>
<evidence type="ECO:0000256" key="2">
    <source>
        <dbReference type="ARBA" id="ARBA00022676"/>
    </source>
</evidence>
<dbReference type="GO" id="GO:0009103">
    <property type="term" value="P:lipopolysaccharide biosynthetic process"/>
    <property type="evidence" value="ECO:0007669"/>
    <property type="project" value="UniProtKB-KW"/>
</dbReference>
<sequence>METGKPYLSVVIPIFNEEDNISELSGRLNKVMTEMGHTYEIIFIDDGSMDNSLNILKQFQAVTSGITIIEFNRNYGQHAAIFAGFERSSGEIVVTLDADLQNPPEEIPKLISKAEEGFEVVATVRMKRQDSIFRRCASYIINRITAKITGVNLRDYGCMLRVYRKNIVKLMCASKEISTFIPVLATSYAKKTAEIQVKHDVRSEGESKYSLMRLISLQFDLMTSFSVWPLRMLMFLGLAVSLSGVGFGIFLFAMRIIMGAEWAVNGVFTLFAVLFFFVGTQFLAFGLLGEYIGRIYAEVRKRPRFVIEKIYSREGVTNY</sequence>
<dbReference type="PATRIC" id="fig|237368.3.peg.3334"/>
<feature type="transmembrane region" description="Helical" evidence="8">
    <location>
        <begin position="270"/>
        <end position="292"/>
    </location>
</feature>
<keyword evidence="4 8" id="KW-0812">Transmembrane</keyword>
<dbReference type="InterPro" id="IPR029044">
    <property type="entry name" value="Nucleotide-diphossugar_trans"/>
</dbReference>
<evidence type="ECO:0000256" key="1">
    <source>
        <dbReference type="ARBA" id="ARBA00022475"/>
    </source>
</evidence>
<proteinExistence type="predicted"/>
<feature type="domain" description="Glycosyltransferase 2-like" evidence="9">
    <location>
        <begin position="9"/>
        <end position="168"/>
    </location>
</feature>
<evidence type="ECO:0000256" key="4">
    <source>
        <dbReference type="ARBA" id="ARBA00022692"/>
    </source>
</evidence>
<dbReference type="InterPro" id="IPR001173">
    <property type="entry name" value="Glyco_trans_2-like"/>
</dbReference>
<keyword evidence="6 8" id="KW-1133">Transmembrane helix</keyword>
<dbReference type="Proteomes" id="UP000030652">
    <property type="component" value="Unassembled WGS sequence"/>
</dbReference>
<protein>
    <recommendedName>
        <fullName evidence="9">Glycosyltransferase 2-like domain-containing protein</fullName>
    </recommendedName>
</protein>
<dbReference type="GO" id="GO:0099621">
    <property type="term" value="F:undecaprenyl-phosphate 4-deoxy-4-formamido-L-arabinose transferase activity"/>
    <property type="evidence" value="ECO:0007669"/>
    <property type="project" value="TreeGrafter"/>
</dbReference>
<evidence type="ECO:0000256" key="3">
    <source>
        <dbReference type="ARBA" id="ARBA00022679"/>
    </source>
</evidence>
<dbReference type="GO" id="GO:0005886">
    <property type="term" value="C:plasma membrane"/>
    <property type="evidence" value="ECO:0007669"/>
    <property type="project" value="TreeGrafter"/>
</dbReference>
<keyword evidence="3" id="KW-0808">Transferase</keyword>
<evidence type="ECO:0000256" key="7">
    <source>
        <dbReference type="ARBA" id="ARBA00023136"/>
    </source>
</evidence>
<evidence type="ECO:0000313" key="10">
    <source>
        <dbReference type="EMBL" id="KHE91231.1"/>
    </source>
</evidence>
<dbReference type="EMBL" id="JRYO01000214">
    <property type="protein sequence ID" value="KHE91231.1"/>
    <property type="molecule type" value="Genomic_DNA"/>
</dbReference>
<dbReference type="AlphaFoldDB" id="A0A0B0EGP2"/>
<dbReference type="eggNOG" id="COG0463">
    <property type="taxonomic scope" value="Bacteria"/>
</dbReference>
<dbReference type="CDD" id="cd04187">
    <property type="entry name" value="DPM1_like_bac"/>
    <property type="match status" value="1"/>
</dbReference>
<keyword evidence="5" id="KW-0448">Lipopolysaccharide biosynthesis</keyword>
<name>A0A0B0EGP2_9BACT</name>
<dbReference type="PANTHER" id="PTHR48090">
    <property type="entry name" value="UNDECAPRENYL-PHOSPHATE 4-DEOXY-4-FORMAMIDO-L-ARABINOSE TRANSFERASE-RELATED"/>
    <property type="match status" value="1"/>
</dbReference>
<keyword evidence="2" id="KW-0328">Glycosyltransferase</keyword>
<evidence type="ECO:0000256" key="8">
    <source>
        <dbReference type="SAM" id="Phobius"/>
    </source>
</evidence>
<gene>
    <name evidence="10" type="ORF">SCABRO_03082</name>
</gene>
<accession>A0A0B0EGP2</accession>
<dbReference type="PANTHER" id="PTHR48090:SF3">
    <property type="entry name" value="UNDECAPRENYL-PHOSPHATE 4-DEOXY-4-FORMAMIDO-L-ARABINOSE TRANSFERASE"/>
    <property type="match status" value="1"/>
</dbReference>
<dbReference type="Pfam" id="PF00535">
    <property type="entry name" value="Glycos_transf_2"/>
    <property type="match status" value="1"/>
</dbReference>